<dbReference type="PANTHER" id="PTHR24399:SF31">
    <property type="entry name" value="ZINC FINGER PROTEIN PLAGL1"/>
    <property type="match status" value="1"/>
</dbReference>
<evidence type="ECO:0000256" key="7">
    <source>
        <dbReference type="ARBA" id="ARBA00023015"/>
    </source>
</evidence>
<dbReference type="GO" id="GO:0005654">
    <property type="term" value="C:nucleoplasm"/>
    <property type="evidence" value="ECO:0007669"/>
    <property type="project" value="TreeGrafter"/>
</dbReference>
<evidence type="ECO:0000256" key="2">
    <source>
        <dbReference type="ARBA" id="ARBA00006991"/>
    </source>
</evidence>
<dbReference type="GO" id="GO:0001228">
    <property type="term" value="F:DNA-binding transcription activator activity, RNA polymerase II-specific"/>
    <property type="evidence" value="ECO:0007669"/>
    <property type="project" value="TreeGrafter"/>
</dbReference>
<evidence type="ECO:0000259" key="18">
    <source>
        <dbReference type="PROSITE" id="PS50157"/>
    </source>
</evidence>
<keyword evidence="11" id="KW-0539">Nucleus</keyword>
<comment type="subunit">
    <text evidence="13">Interacts with THRSP.</text>
</comment>
<dbReference type="Gene3D" id="2.170.270.10">
    <property type="entry name" value="SET domain"/>
    <property type="match status" value="1"/>
</dbReference>
<keyword evidence="3" id="KW-0479">Metal-binding</keyword>
<dbReference type="SMART" id="SM00355">
    <property type="entry name" value="ZnF_C2H2"/>
    <property type="match status" value="7"/>
</dbReference>
<dbReference type="FunFam" id="3.30.160.60:FF:000600">
    <property type="entry name" value="PLAG1 like zinc finger 2"/>
    <property type="match status" value="1"/>
</dbReference>
<evidence type="ECO:0000256" key="8">
    <source>
        <dbReference type="ARBA" id="ARBA00023125"/>
    </source>
</evidence>
<comment type="caution">
    <text evidence="19">The sequence shown here is derived from an EMBL/GenBank/DDBJ whole genome shotgun (WGS) entry which is preliminary data.</text>
</comment>
<dbReference type="Pfam" id="PF00096">
    <property type="entry name" value="zf-C2H2"/>
    <property type="match status" value="3"/>
</dbReference>
<evidence type="ECO:0000256" key="14">
    <source>
        <dbReference type="ARBA" id="ARBA00074905"/>
    </source>
</evidence>
<dbReference type="Proteomes" id="UP000288216">
    <property type="component" value="Unassembled WGS sequence"/>
</dbReference>
<keyword evidence="5 16" id="KW-0863">Zinc-finger</keyword>
<evidence type="ECO:0000256" key="3">
    <source>
        <dbReference type="ARBA" id="ARBA00022723"/>
    </source>
</evidence>
<feature type="domain" description="C2H2-type" evidence="18">
    <location>
        <begin position="185"/>
        <end position="214"/>
    </location>
</feature>
<evidence type="ECO:0000256" key="9">
    <source>
        <dbReference type="ARBA" id="ARBA00023159"/>
    </source>
</evidence>
<comment type="function">
    <text evidence="12">Acts as a transcriptional activator. Involved in the transcriptional regulation of type 1 receptor for pituitary adenylate cyclase-activating polypeptide.</text>
</comment>
<dbReference type="FunFam" id="3.30.160.60:FF:000446">
    <property type="entry name" value="Zinc finger protein"/>
    <property type="match status" value="1"/>
</dbReference>
<dbReference type="OrthoDB" id="8117402at2759"/>
<dbReference type="FunFam" id="3.30.160.60:FF:000425">
    <property type="entry name" value="PLAG1 like zinc finger 1"/>
    <property type="match status" value="1"/>
</dbReference>
<keyword evidence="9" id="KW-0010">Activator</keyword>
<organism evidence="19 20">
    <name type="scientific">Scyliorhinus torazame</name>
    <name type="common">Cloudy catshark</name>
    <name type="synonym">Catulus torazame</name>
    <dbReference type="NCBI Taxonomy" id="75743"/>
    <lineage>
        <taxon>Eukaryota</taxon>
        <taxon>Metazoa</taxon>
        <taxon>Chordata</taxon>
        <taxon>Craniata</taxon>
        <taxon>Vertebrata</taxon>
        <taxon>Chondrichthyes</taxon>
        <taxon>Elasmobranchii</taxon>
        <taxon>Galeomorphii</taxon>
        <taxon>Galeoidea</taxon>
        <taxon>Carcharhiniformes</taxon>
        <taxon>Scyliorhinidae</taxon>
        <taxon>Scyliorhinus</taxon>
    </lineage>
</organism>
<dbReference type="PROSITE" id="PS00028">
    <property type="entry name" value="ZINC_FINGER_C2H2_1"/>
    <property type="match status" value="7"/>
</dbReference>
<evidence type="ECO:0000313" key="19">
    <source>
        <dbReference type="EMBL" id="GCB79431.1"/>
    </source>
</evidence>
<keyword evidence="8" id="KW-0238">DNA-binding</keyword>
<keyword evidence="7" id="KW-0805">Transcription regulation</keyword>
<keyword evidence="4" id="KW-0677">Repeat</keyword>
<dbReference type="GO" id="GO:0000978">
    <property type="term" value="F:RNA polymerase II cis-regulatory region sequence-specific DNA binding"/>
    <property type="evidence" value="ECO:0007669"/>
    <property type="project" value="TreeGrafter"/>
</dbReference>
<sequence>MMFVRPARNLEEQTLVAYQHQGEVYFTTVKSIQPHTELKVWYAADYAKFMEAPSVFIKQEPGVYSSPTAGETADRWKCSSCCNVFSNFGLLETHPCSQPGHATGRLGTGHISTCLKTDTPVHGGQFDQTASLKVLQQADEAVGTGREGEEAKAGKTFPCPLCEKILLTADKLTTHSYSHTGQRPYICSQRDCAKTFISKYKLIRHMATHCPQKSHQCSYCEKMFHRKDHLKNHLQTHDPNKTLLRCEECGKRYNTKLGYRRHLALHAAANGDLTCGVCTRAFGQTDLLLEHLKGHAGRLSSSAREKRHACDRCERRFYTRKDVRRHTVVHTGRKDFLCQFCAQRFGRKDHLTRHTKKSHAQEVPRGSLVAHRMTGPVNGGVSISLKEEVGPLWPDPQGEPVLKDNANMNPELYTHPLPSGQHPRRRQYMIPSSLATRLGCMETPPPILSPPTPPLTSRCMQPTQYQLNTTSFSPLPSKEQTLKVSTRGYNLDIPGLESQSTAGKESSDIGLETLSVSLDNAGCAMHEDVKPLNLNSMDISHLLGLLPTPPGASQPADGAMGLSYGQGGAGPRMAPLEGQQHGGPSVATLSLTQLHRVSSPFPSSLAPTPLPRFHQVFQ</sequence>
<evidence type="ECO:0000256" key="12">
    <source>
        <dbReference type="ARBA" id="ARBA00059534"/>
    </source>
</evidence>
<dbReference type="InterPro" id="IPR036236">
    <property type="entry name" value="Znf_C2H2_sf"/>
</dbReference>
<feature type="domain" description="C2H2-type" evidence="18">
    <location>
        <begin position="336"/>
        <end position="364"/>
    </location>
</feature>
<protein>
    <recommendedName>
        <fullName evidence="14">Zinc finger protein PLAGL1</fullName>
    </recommendedName>
    <alternativeName>
        <fullName evidence="15">Pleiomorphic adenoma-like protein 1</fullName>
    </alternativeName>
</protein>
<dbReference type="InterPro" id="IPR013087">
    <property type="entry name" value="Znf_C2H2_type"/>
</dbReference>
<feature type="region of interest" description="Disordered" evidence="17">
    <location>
        <begin position="550"/>
        <end position="571"/>
    </location>
</feature>
<keyword evidence="6" id="KW-0862">Zinc</keyword>
<evidence type="ECO:0000256" key="10">
    <source>
        <dbReference type="ARBA" id="ARBA00023163"/>
    </source>
</evidence>
<accession>A0A401Q290</accession>
<evidence type="ECO:0000313" key="20">
    <source>
        <dbReference type="Proteomes" id="UP000288216"/>
    </source>
</evidence>
<feature type="domain" description="C2H2-type" evidence="18">
    <location>
        <begin position="273"/>
        <end position="300"/>
    </location>
</feature>
<evidence type="ECO:0000256" key="16">
    <source>
        <dbReference type="PROSITE-ProRule" id="PRU00042"/>
    </source>
</evidence>
<dbReference type="Pfam" id="PF21549">
    <property type="entry name" value="PRDM2_PR"/>
    <property type="match status" value="1"/>
</dbReference>
<dbReference type="OMA" id="HMATHCP"/>
<feature type="domain" description="C2H2-type" evidence="18">
    <location>
        <begin position="157"/>
        <end position="184"/>
    </location>
</feature>
<evidence type="ECO:0000256" key="5">
    <source>
        <dbReference type="ARBA" id="ARBA00022771"/>
    </source>
</evidence>
<dbReference type="InterPro" id="IPR001214">
    <property type="entry name" value="SET_dom"/>
</dbReference>
<dbReference type="Gene3D" id="3.30.160.60">
    <property type="entry name" value="Classic Zinc Finger"/>
    <property type="match status" value="6"/>
</dbReference>
<evidence type="ECO:0000256" key="17">
    <source>
        <dbReference type="SAM" id="MobiDB-lite"/>
    </source>
</evidence>
<dbReference type="AlphaFoldDB" id="A0A401Q290"/>
<comment type="similarity">
    <text evidence="2">Belongs to the krueppel C2H2-type zinc-finger protein family.</text>
</comment>
<evidence type="ECO:0000256" key="1">
    <source>
        <dbReference type="ARBA" id="ARBA00004123"/>
    </source>
</evidence>
<feature type="domain" description="C2H2-type" evidence="18">
    <location>
        <begin position="244"/>
        <end position="271"/>
    </location>
</feature>
<dbReference type="FunFam" id="3.30.160.60:FF:000231">
    <property type="entry name" value="PLAG1 like zinc finger 2"/>
    <property type="match status" value="1"/>
</dbReference>
<dbReference type="PROSITE" id="PS50157">
    <property type="entry name" value="ZINC_FINGER_C2H2_2"/>
    <property type="match status" value="7"/>
</dbReference>
<dbReference type="GO" id="GO:0001817">
    <property type="term" value="P:regulation of cytokine production"/>
    <property type="evidence" value="ECO:0007669"/>
    <property type="project" value="TreeGrafter"/>
</dbReference>
<dbReference type="STRING" id="75743.A0A401Q290"/>
<name>A0A401Q290_SCYTO</name>
<feature type="domain" description="C2H2-type" evidence="18">
    <location>
        <begin position="308"/>
        <end position="335"/>
    </location>
</feature>
<comment type="subcellular location">
    <subcellularLocation>
        <location evidence="1">Nucleus</location>
    </subcellularLocation>
</comment>
<evidence type="ECO:0000256" key="13">
    <source>
        <dbReference type="ARBA" id="ARBA00066068"/>
    </source>
</evidence>
<keyword evidence="20" id="KW-1185">Reference proteome</keyword>
<gene>
    <name evidence="19" type="ORF">scyTo_0020205</name>
</gene>
<dbReference type="SUPFAM" id="SSF57667">
    <property type="entry name" value="beta-beta-alpha zinc fingers"/>
    <property type="match status" value="4"/>
</dbReference>
<feature type="domain" description="C2H2-type" evidence="18">
    <location>
        <begin position="215"/>
        <end position="242"/>
    </location>
</feature>
<dbReference type="GO" id="GO:0001227">
    <property type="term" value="F:DNA-binding transcription repressor activity, RNA polymerase II-specific"/>
    <property type="evidence" value="ECO:0007669"/>
    <property type="project" value="TreeGrafter"/>
</dbReference>
<evidence type="ECO:0000256" key="4">
    <source>
        <dbReference type="ARBA" id="ARBA00022737"/>
    </source>
</evidence>
<dbReference type="PANTHER" id="PTHR24399">
    <property type="entry name" value="ZINC FINGER AND BTB DOMAIN-CONTAINING"/>
    <property type="match status" value="1"/>
</dbReference>
<reference evidence="19 20" key="1">
    <citation type="journal article" date="2018" name="Nat. Ecol. Evol.">
        <title>Shark genomes provide insights into elasmobranch evolution and the origin of vertebrates.</title>
        <authorList>
            <person name="Hara Y"/>
            <person name="Yamaguchi K"/>
            <person name="Onimaru K"/>
            <person name="Kadota M"/>
            <person name="Koyanagi M"/>
            <person name="Keeley SD"/>
            <person name="Tatsumi K"/>
            <person name="Tanaka K"/>
            <person name="Motone F"/>
            <person name="Kageyama Y"/>
            <person name="Nozu R"/>
            <person name="Adachi N"/>
            <person name="Nishimura O"/>
            <person name="Nakagawa R"/>
            <person name="Tanegashima C"/>
            <person name="Kiyatake I"/>
            <person name="Matsumoto R"/>
            <person name="Murakumo K"/>
            <person name="Nishida K"/>
            <person name="Terakita A"/>
            <person name="Kuratani S"/>
            <person name="Sato K"/>
            <person name="Hyodo S Kuraku.S."/>
        </authorList>
    </citation>
    <scope>NUCLEOTIDE SEQUENCE [LARGE SCALE GENOMIC DNA]</scope>
</reference>
<evidence type="ECO:0000256" key="15">
    <source>
        <dbReference type="ARBA" id="ARBA00075312"/>
    </source>
</evidence>
<dbReference type="EMBL" id="BFAA01016007">
    <property type="protein sequence ID" value="GCB79431.1"/>
    <property type="molecule type" value="Genomic_DNA"/>
</dbReference>
<keyword evidence="10" id="KW-0804">Transcription</keyword>
<dbReference type="InterPro" id="IPR046341">
    <property type="entry name" value="SET_dom_sf"/>
</dbReference>
<dbReference type="GO" id="GO:0008270">
    <property type="term" value="F:zinc ion binding"/>
    <property type="evidence" value="ECO:0007669"/>
    <property type="project" value="UniProtKB-KW"/>
</dbReference>
<dbReference type="FunFam" id="3.30.160.60:FF:000256">
    <property type="entry name" value="PLAG1 like zinc finger 2"/>
    <property type="match status" value="1"/>
</dbReference>
<proteinExistence type="inferred from homology"/>
<dbReference type="GO" id="GO:0002682">
    <property type="term" value="P:regulation of immune system process"/>
    <property type="evidence" value="ECO:0007669"/>
    <property type="project" value="TreeGrafter"/>
</dbReference>
<evidence type="ECO:0000256" key="6">
    <source>
        <dbReference type="ARBA" id="ARBA00022833"/>
    </source>
</evidence>
<evidence type="ECO:0000256" key="11">
    <source>
        <dbReference type="ARBA" id="ARBA00023242"/>
    </source>
</evidence>